<dbReference type="Gene3D" id="3.40.50.1580">
    <property type="entry name" value="Nucleoside phosphorylase domain"/>
    <property type="match status" value="1"/>
</dbReference>
<dbReference type="SUPFAM" id="SSF53167">
    <property type="entry name" value="Purine and uridine phosphorylases"/>
    <property type="match status" value="1"/>
</dbReference>
<dbReference type="EC" id="2.4.2.1" evidence="4"/>
<comment type="subunit">
    <text evidence="4">Homohexamer. Dimer of a homotrimer.</text>
</comment>
<dbReference type="InterPro" id="IPR010044">
    <property type="entry name" value="MTAP"/>
</dbReference>
<comment type="miscellaneous">
    <text evidence="4">Although this enzyme belongs to the family of MTA phosphorylases based on sequence homology, it lacks several conserved amino acids in the substrate binding pocket that confer specificity towards MTA.</text>
</comment>
<reference evidence="6 7" key="1">
    <citation type="journal article" date="2015" name="Nature">
        <title>rRNA introns, odd ribosomes, and small enigmatic genomes across a large radiation of phyla.</title>
        <authorList>
            <person name="Brown C.T."/>
            <person name="Hug L.A."/>
            <person name="Thomas B.C."/>
            <person name="Sharon I."/>
            <person name="Castelle C.J."/>
            <person name="Singh A."/>
            <person name="Wilkins M.J."/>
            <person name="Williams K.H."/>
            <person name="Banfield J.F."/>
        </authorList>
    </citation>
    <scope>NUCLEOTIDE SEQUENCE [LARGE SCALE GENOMIC DNA]</scope>
</reference>
<gene>
    <name evidence="6" type="ORF">UV41_C0005G0007</name>
</gene>
<feature type="binding site" evidence="4">
    <location>
        <begin position="210"/>
        <end position="212"/>
    </location>
    <ligand>
        <name>substrate</name>
    </ligand>
</feature>
<dbReference type="InterPro" id="IPR000845">
    <property type="entry name" value="Nucleoside_phosphorylase_d"/>
</dbReference>
<comment type="catalytic activity">
    <reaction evidence="4">
        <text>a purine D-ribonucleoside + phosphate = a purine nucleobase + alpha-D-ribose 1-phosphate</text>
        <dbReference type="Rhea" id="RHEA:19805"/>
        <dbReference type="ChEBI" id="CHEBI:26386"/>
        <dbReference type="ChEBI" id="CHEBI:43474"/>
        <dbReference type="ChEBI" id="CHEBI:57720"/>
        <dbReference type="ChEBI" id="CHEBI:142355"/>
        <dbReference type="EC" id="2.4.2.1"/>
    </reaction>
</comment>
<name>A0A0G1DJY2_9BACT</name>
<comment type="function">
    <text evidence="4">Purine nucleoside phosphorylase involved in purine salvage.</text>
</comment>
<evidence type="ECO:0000259" key="5">
    <source>
        <dbReference type="Pfam" id="PF01048"/>
    </source>
</evidence>
<dbReference type="EMBL" id="LCEJ01000005">
    <property type="protein sequence ID" value="KKS71151.1"/>
    <property type="molecule type" value="Genomic_DNA"/>
</dbReference>
<comment type="caution">
    <text evidence="4">Lacks conserved residue(s) required for the propagation of feature annotation.</text>
</comment>
<dbReference type="Pfam" id="PF01048">
    <property type="entry name" value="PNP_UDP_1"/>
    <property type="match status" value="1"/>
</dbReference>
<dbReference type="NCBIfam" id="NF005876">
    <property type="entry name" value="PRK07823.1"/>
    <property type="match status" value="1"/>
</dbReference>
<comment type="caution">
    <text evidence="6">The sequence shown here is derived from an EMBL/GenBank/DDBJ whole genome shotgun (WGS) entry which is preliminary data.</text>
</comment>
<evidence type="ECO:0000256" key="3">
    <source>
        <dbReference type="ARBA" id="ARBA00022726"/>
    </source>
</evidence>
<evidence type="ECO:0000256" key="2">
    <source>
        <dbReference type="ARBA" id="ARBA00022679"/>
    </source>
</evidence>
<dbReference type="PANTHER" id="PTHR42679:SF2">
    <property type="entry name" value="S-METHYL-5'-THIOADENOSINE PHOSPHORYLASE"/>
    <property type="match status" value="1"/>
</dbReference>
<accession>A0A0G1DJY2</accession>
<feature type="site" description="Important for substrate specificity" evidence="4">
    <location>
        <position position="168"/>
    </location>
</feature>
<dbReference type="GO" id="GO:0006166">
    <property type="term" value="P:purine ribonucleoside salvage"/>
    <property type="evidence" value="ECO:0007669"/>
    <property type="project" value="UniProtKB-UniRule"/>
</dbReference>
<dbReference type="GO" id="GO:0017061">
    <property type="term" value="F:S-methyl-5-thioadenosine phosphorylase activity"/>
    <property type="evidence" value="ECO:0007669"/>
    <property type="project" value="InterPro"/>
</dbReference>
<dbReference type="UniPathway" id="UPA00606"/>
<feature type="binding site" evidence="4">
    <location>
        <position position="15"/>
    </location>
    <ligand>
        <name>phosphate</name>
        <dbReference type="ChEBI" id="CHEBI:43474"/>
    </ligand>
</feature>
<keyword evidence="3 4" id="KW-0660">Purine salvage</keyword>
<dbReference type="GO" id="GO:0005829">
    <property type="term" value="C:cytosol"/>
    <property type="evidence" value="ECO:0007669"/>
    <property type="project" value="TreeGrafter"/>
</dbReference>
<feature type="site" description="Important for substrate specificity" evidence="4">
    <location>
        <position position="226"/>
    </location>
</feature>
<dbReference type="PANTHER" id="PTHR42679">
    <property type="entry name" value="S-METHYL-5'-THIOADENOSINE PHOSPHORYLASE"/>
    <property type="match status" value="1"/>
</dbReference>
<dbReference type="NCBIfam" id="TIGR01694">
    <property type="entry name" value="MTAP"/>
    <property type="match status" value="1"/>
</dbReference>
<proteinExistence type="inferred from homology"/>
<evidence type="ECO:0000256" key="1">
    <source>
        <dbReference type="ARBA" id="ARBA00022676"/>
    </source>
</evidence>
<dbReference type="CDD" id="cd09010">
    <property type="entry name" value="MTAP_SsMTAPII_like_MTIP"/>
    <property type="match status" value="1"/>
</dbReference>
<evidence type="ECO:0000313" key="6">
    <source>
        <dbReference type="EMBL" id="KKS71151.1"/>
    </source>
</evidence>
<feature type="binding site" evidence="4">
    <location>
        <position position="186"/>
    </location>
    <ligand>
        <name>substrate</name>
    </ligand>
</feature>
<dbReference type="HAMAP" id="MF_01963">
    <property type="entry name" value="MTAP"/>
    <property type="match status" value="1"/>
</dbReference>
<feature type="binding site" evidence="4">
    <location>
        <position position="187"/>
    </location>
    <ligand>
        <name>phosphate</name>
        <dbReference type="ChEBI" id="CHEBI:43474"/>
    </ligand>
</feature>
<evidence type="ECO:0000256" key="4">
    <source>
        <dbReference type="HAMAP-Rule" id="MF_01963"/>
    </source>
</evidence>
<feature type="binding site" evidence="4">
    <location>
        <begin position="55"/>
        <end position="56"/>
    </location>
    <ligand>
        <name>phosphate</name>
        <dbReference type="ChEBI" id="CHEBI:43474"/>
    </ligand>
</feature>
<organism evidence="6 7">
    <name type="scientific">Candidatus Daviesbacteria bacterium GW2011_GWA2_42_7</name>
    <dbReference type="NCBI Taxonomy" id="1618425"/>
    <lineage>
        <taxon>Bacteria</taxon>
        <taxon>Candidatus Daviesiibacteriota</taxon>
    </lineage>
</organism>
<dbReference type="PATRIC" id="fig|1618425.3.peg.107"/>
<comment type="similarity">
    <text evidence="4">Belongs to the PNP/MTAP phosphorylase family. MTAP subfamily.</text>
</comment>
<evidence type="ECO:0000313" key="7">
    <source>
        <dbReference type="Proteomes" id="UP000034785"/>
    </source>
</evidence>
<keyword evidence="1 4" id="KW-0328">Glycosyltransferase</keyword>
<protein>
    <recommendedName>
        <fullName evidence="4">Purine nucleoside phosphorylase</fullName>
        <shortName evidence="4">PNP</shortName>
        <ecNumber evidence="4">2.4.2.1</ecNumber>
    </recommendedName>
</protein>
<comment type="pathway">
    <text evidence="4">Purine metabolism; purine nucleoside salvage.</text>
</comment>
<feature type="domain" description="Nucleoside phosphorylase" evidence="5">
    <location>
        <begin position="9"/>
        <end position="249"/>
    </location>
</feature>
<sequence>MKSLPKAEIGVFGGSGFYSFFEKATKVNINTPYGKPSAEITIAEVFGKKVAFLPRHGLKHQFPPHKVPFKANIYAFKKLGVKTIISPCAAGSLQAKIKPGDFVILDQFIDRTKGREDTYFNGPEVAHIGGATPYCPRLSQVAIKACRKLKIQAHKKGTVVVVPGPRFSTAAESMLYTSQGGEVINMTQYPEVVLAREMEICFLGIALITDYDVGLSAKRKVKAVDSKEVIRVFNQNLEKSRKLILEIIKNIPAKRDCLCATALEEARIN</sequence>
<dbReference type="FunFam" id="3.40.50.1580:FF:000012">
    <property type="entry name" value="Probable 6-oxopurine nucleoside phosphorylase"/>
    <property type="match status" value="1"/>
</dbReference>
<dbReference type="Proteomes" id="UP000034785">
    <property type="component" value="Unassembled WGS sequence"/>
</dbReference>
<dbReference type="InterPro" id="IPR035994">
    <property type="entry name" value="Nucleoside_phosphorylase_sf"/>
</dbReference>
<keyword evidence="2 4" id="KW-0808">Transferase</keyword>
<dbReference type="GO" id="GO:0019509">
    <property type="term" value="P:L-methionine salvage from methylthioadenosine"/>
    <property type="evidence" value="ECO:0007669"/>
    <property type="project" value="TreeGrafter"/>
</dbReference>
<dbReference type="AlphaFoldDB" id="A0A0G1DJY2"/>